<evidence type="ECO:0000313" key="2">
    <source>
        <dbReference type="EMBL" id="TDT17115.1"/>
    </source>
</evidence>
<dbReference type="SMART" id="SM00642">
    <property type="entry name" value="Aamy"/>
    <property type="match status" value="1"/>
</dbReference>
<dbReference type="InterPro" id="IPR017853">
    <property type="entry name" value="GH"/>
</dbReference>
<feature type="domain" description="Glycosyl hydrolase family 13 catalytic" evidence="1">
    <location>
        <begin position="10"/>
        <end position="752"/>
    </location>
</feature>
<dbReference type="GO" id="GO:0047470">
    <property type="term" value="F:(1,4)-alpha-D-glucan 1-alpha-D-glucosylmutase activity"/>
    <property type="evidence" value="ECO:0007669"/>
    <property type="project" value="TreeGrafter"/>
</dbReference>
<organism evidence="2 3">
    <name type="scientific">Ilumatobacter fluminis</name>
    <dbReference type="NCBI Taxonomy" id="467091"/>
    <lineage>
        <taxon>Bacteria</taxon>
        <taxon>Bacillati</taxon>
        <taxon>Actinomycetota</taxon>
        <taxon>Acidimicrobiia</taxon>
        <taxon>Acidimicrobiales</taxon>
        <taxon>Ilumatobacteraceae</taxon>
        <taxon>Ilumatobacter</taxon>
    </lineage>
</organism>
<dbReference type="AlphaFoldDB" id="A0A4R7I128"/>
<dbReference type="PANTHER" id="PTHR10357">
    <property type="entry name" value="ALPHA-AMYLASE FAMILY MEMBER"/>
    <property type="match status" value="1"/>
</dbReference>
<dbReference type="InterPro" id="IPR012767">
    <property type="entry name" value="Trehalose_TreY"/>
</dbReference>
<dbReference type="GO" id="GO:0030980">
    <property type="term" value="P:alpha-glucan catabolic process"/>
    <property type="evidence" value="ECO:0007669"/>
    <property type="project" value="TreeGrafter"/>
</dbReference>
<gene>
    <name evidence="2" type="ORF">BDK89_2719</name>
</gene>
<dbReference type="OrthoDB" id="9761577at2"/>
<dbReference type="GO" id="GO:0005992">
    <property type="term" value="P:trehalose biosynthetic process"/>
    <property type="evidence" value="ECO:0007669"/>
    <property type="project" value="TreeGrafter"/>
</dbReference>
<keyword evidence="3" id="KW-1185">Reference proteome</keyword>
<protein>
    <submittedName>
        <fullName evidence="2">Maltooligosyl trehalose synthase</fullName>
    </submittedName>
</protein>
<dbReference type="PANTHER" id="PTHR10357:SF216">
    <property type="entry name" value="MALTOOLIGOSYL TREHALOSE SYNTHASE-RELATED"/>
    <property type="match status" value="1"/>
</dbReference>
<proteinExistence type="predicted"/>
<evidence type="ECO:0000313" key="3">
    <source>
        <dbReference type="Proteomes" id="UP000294558"/>
    </source>
</evidence>
<dbReference type="Proteomes" id="UP000294558">
    <property type="component" value="Unassembled WGS sequence"/>
</dbReference>
<dbReference type="EMBL" id="SOAU01000001">
    <property type="protein sequence ID" value="TDT17115.1"/>
    <property type="molecule type" value="Genomic_DNA"/>
</dbReference>
<name>A0A4R7I128_9ACTN</name>
<dbReference type="SUPFAM" id="SSF51445">
    <property type="entry name" value="(Trans)glycosidases"/>
    <property type="match status" value="1"/>
</dbReference>
<dbReference type="CDD" id="cd11336">
    <property type="entry name" value="AmyAc_MTSase"/>
    <property type="match status" value="1"/>
</dbReference>
<dbReference type="Gene3D" id="3.20.20.80">
    <property type="entry name" value="Glycosidases"/>
    <property type="match status" value="4"/>
</dbReference>
<dbReference type="RefSeq" id="WP_133869421.1">
    <property type="nucleotide sequence ID" value="NZ_SOAU01000001.1"/>
</dbReference>
<accession>A0A4R7I128</accession>
<comment type="caution">
    <text evidence="2">The sequence shown here is derived from an EMBL/GenBank/DDBJ whole genome shotgun (WGS) entry which is preliminary data.</text>
</comment>
<dbReference type="NCBIfam" id="TIGR02401">
    <property type="entry name" value="trehalose_TreY"/>
    <property type="match status" value="1"/>
</dbReference>
<reference evidence="2 3" key="1">
    <citation type="submission" date="2019-03" db="EMBL/GenBank/DDBJ databases">
        <title>Sequencing the genomes of 1000 actinobacteria strains.</title>
        <authorList>
            <person name="Klenk H.-P."/>
        </authorList>
    </citation>
    <scope>NUCLEOTIDE SEQUENCE [LARGE SCALE GENOMIC DNA]</scope>
    <source>
        <strain evidence="2 3">DSM 18936</strain>
    </source>
</reference>
<dbReference type="Pfam" id="PF00128">
    <property type="entry name" value="Alpha-amylase"/>
    <property type="match status" value="1"/>
</dbReference>
<dbReference type="InterPro" id="IPR006047">
    <property type="entry name" value="GH13_cat_dom"/>
</dbReference>
<evidence type="ECO:0000259" key="1">
    <source>
        <dbReference type="SMART" id="SM00642"/>
    </source>
</evidence>
<sequence length="872" mass="96012">MDGASTYRVQLHPGFGFGDAAAIADYLADLGVTHLYCSPYLQAAPGSTHGYDVADPHRVNAELGGFDAHDTLVAALADHGLGQILDIVPNHMVTDATNPWWWDVLANGAASRFAPVFDIGWHERPDGVTDPVLVPVLGDHYGRVLESGELSIERLGARFVVRYYDHRFPLAPRTYESVLAGAADRAGSSALADLAESFGALPMPRVSEAEAARARHDLVERLVADLIELFDEDPSIAAAVDEELRTVNGENDRLDALLTRQNYRLARWRTASDELDYRRFFNIDSLIGVRVEDPAVLETTHELILRLVADGVVDGLRVDHVDGLRDPEQYLDRLADATDDTYVVVEKILEGHENLPSWRSAGTSGYDFLIRVNDLFVDSGNEAAMSDCYADFTGESTDYHEIVHAAKHQIMRDELVTEVERVTDLLADACASRRRHSDHTRRELRDALREYVAHFPVYRTYVAGGRPTSAADRDVIGAAVGATRSARPDIDAELVDLIGRLAVGDESDGGEFAARVQQLTAPVMAKGVEDTAFYRYHRLISLNEVGGDPSRFGRSVDEFHRLTAASASAWPNAMNTLSTHDTKRSADVRARLNVLSEVPSEWSATVERLAELATPHRSFDDLNAEYLLFQTLVGAWPIDAERAVAFMDKATREAKVHTSWVDPDPEYDLAIAAFTRAVVGDDRIATEIERFLRENDVVGRGRRNSLAQTALLLTAPGVPDTYQGSELWDLSLVDPDNRRPVDVDLRRLVAAESAAASAADVLARSDRGDPKFWMTRHLLRLRRERTHSFTGSDYEPLAVDGARSGQVVAFARPDLSVVVPTLGGDDWSGTTVETPPGDWTDALSGRRFDGGSIRLDELFADFPVSVLTRGAR</sequence>